<dbReference type="Proteomes" id="UP000053424">
    <property type="component" value="Unassembled WGS sequence"/>
</dbReference>
<reference evidence="9" key="2">
    <citation type="submission" date="2015-01" db="EMBL/GenBank/DDBJ databases">
        <title>Evolutionary Origins and Diversification of the Mycorrhizal Mutualists.</title>
        <authorList>
            <consortium name="DOE Joint Genome Institute"/>
            <consortium name="Mycorrhizal Genomics Consortium"/>
            <person name="Kohler A."/>
            <person name="Kuo A."/>
            <person name="Nagy L.G."/>
            <person name="Floudas D."/>
            <person name="Copeland A."/>
            <person name="Barry K.W."/>
            <person name="Cichocki N."/>
            <person name="Veneault-Fourrey C."/>
            <person name="LaButti K."/>
            <person name="Lindquist E.A."/>
            <person name="Lipzen A."/>
            <person name="Lundell T."/>
            <person name="Morin E."/>
            <person name="Murat C."/>
            <person name="Riley R."/>
            <person name="Ohm R."/>
            <person name="Sun H."/>
            <person name="Tunlid A."/>
            <person name="Henrissat B."/>
            <person name="Grigoriev I.V."/>
            <person name="Hibbett D.S."/>
            <person name="Martin F."/>
        </authorList>
    </citation>
    <scope>NUCLEOTIDE SEQUENCE [LARGE SCALE GENOMIC DNA]</scope>
    <source>
        <strain evidence="9">h7</strain>
    </source>
</reference>
<feature type="binding site" evidence="4">
    <location>
        <position position="37"/>
    </location>
    <ligand>
        <name>ATP</name>
        <dbReference type="ChEBI" id="CHEBI:30616"/>
    </ligand>
</feature>
<dbReference type="InterPro" id="IPR017441">
    <property type="entry name" value="Protein_kinase_ATP_BS"/>
</dbReference>
<keyword evidence="3 4" id="KW-0067">ATP-binding</keyword>
<evidence type="ECO:0000256" key="2">
    <source>
        <dbReference type="ARBA" id="ARBA00022741"/>
    </source>
</evidence>
<dbReference type="HOGENOM" id="CLU_019279_2_0_1"/>
<dbReference type="PROSITE" id="PS00108">
    <property type="entry name" value="PROTEIN_KINASE_ST"/>
    <property type="match status" value="1"/>
</dbReference>
<keyword evidence="5" id="KW-0418">Kinase</keyword>
<dbReference type="GO" id="GO:0005524">
    <property type="term" value="F:ATP binding"/>
    <property type="evidence" value="ECO:0007669"/>
    <property type="project" value="UniProtKB-UniRule"/>
</dbReference>
<dbReference type="InterPro" id="IPR050235">
    <property type="entry name" value="CK1_Ser-Thr_kinase"/>
</dbReference>
<dbReference type="Pfam" id="PF00069">
    <property type="entry name" value="Pkinase"/>
    <property type="match status" value="1"/>
</dbReference>
<keyword evidence="9" id="KW-1185">Reference proteome</keyword>
<dbReference type="Gene3D" id="1.10.510.10">
    <property type="entry name" value="Transferase(Phosphotransferase) domain 1"/>
    <property type="match status" value="1"/>
</dbReference>
<dbReference type="InterPro" id="IPR011009">
    <property type="entry name" value="Kinase-like_dom_sf"/>
</dbReference>
<dbReference type="EC" id="2.7.11.1" evidence="1"/>
<keyword evidence="5" id="KW-0723">Serine/threonine-protein kinase</keyword>
<evidence type="ECO:0000256" key="6">
    <source>
        <dbReference type="SAM" id="MobiDB-lite"/>
    </source>
</evidence>
<feature type="compositionally biased region" description="Acidic residues" evidence="6">
    <location>
        <begin position="315"/>
        <end position="330"/>
    </location>
</feature>
<gene>
    <name evidence="8" type="ORF">M413DRAFT_25639</name>
</gene>
<organism evidence="8 9">
    <name type="scientific">Hebeloma cylindrosporum</name>
    <dbReference type="NCBI Taxonomy" id="76867"/>
    <lineage>
        <taxon>Eukaryota</taxon>
        <taxon>Fungi</taxon>
        <taxon>Dikarya</taxon>
        <taxon>Basidiomycota</taxon>
        <taxon>Agaricomycotina</taxon>
        <taxon>Agaricomycetes</taxon>
        <taxon>Agaricomycetidae</taxon>
        <taxon>Agaricales</taxon>
        <taxon>Agaricineae</taxon>
        <taxon>Hymenogastraceae</taxon>
        <taxon>Hebeloma</taxon>
    </lineage>
</organism>
<dbReference type="InterPro" id="IPR008271">
    <property type="entry name" value="Ser/Thr_kinase_AS"/>
</dbReference>
<dbReference type="EMBL" id="KN831774">
    <property type="protein sequence ID" value="KIM44188.1"/>
    <property type="molecule type" value="Genomic_DNA"/>
</dbReference>
<dbReference type="OrthoDB" id="5579860at2759"/>
<proteinExistence type="inferred from homology"/>
<protein>
    <recommendedName>
        <fullName evidence="1">non-specific serine/threonine protein kinase</fullName>
        <ecNumber evidence="1">2.7.11.1</ecNumber>
    </recommendedName>
</protein>
<name>A0A0C2Y2Z0_HEBCY</name>
<dbReference type="InterPro" id="IPR000719">
    <property type="entry name" value="Prot_kinase_dom"/>
</dbReference>
<reference evidence="8 9" key="1">
    <citation type="submission" date="2014-04" db="EMBL/GenBank/DDBJ databases">
        <authorList>
            <consortium name="DOE Joint Genome Institute"/>
            <person name="Kuo A."/>
            <person name="Gay G."/>
            <person name="Dore J."/>
            <person name="Kohler A."/>
            <person name="Nagy L.G."/>
            <person name="Floudas D."/>
            <person name="Copeland A."/>
            <person name="Barry K.W."/>
            <person name="Cichocki N."/>
            <person name="Veneault-Fourrey C."/>
            <person name="LaButti K."/>
            <person name="Lindquist E.A."/>
            <person name="Lipzen A."/>
            <person name="Lundell T."/>
            <person name="Morin E."/>
            <person name="Murat C."/>
            <person name="Sun H."/>
            <person name="Tunlid A."/>
            <person name="Henrissat B."/>
            <person name="Grigoriev I.V."/>
            <person name="Hibbett D.S."/>
            <person name="Martin F."/>
            <person name="Nordberg H.P."/>
            <person name="Cantor M.N."/>
            <person name="Hua S.X."/>
        </authorList>
    </citation>
    <scope>NUCLEOTIDE SEQUENCE [LARGE SCALE GENOMIC DNA]</scope>
    <source>
        <strain evidence="9">h7</strain>
    </source>
</reference>
<dbReference type="PANTHER" id="PTHR11909">
    <property type="entry name" value="CASEIN KINASE-RELATED"/>
    <property type="match status" value="1"/>
</dbReference>
<dbReference type="AlphaFoldDB" id="A0A0C2Y2Z0"/>
<dbReference type="PROSITE" id="PS00107">
    <property type="entry name" value="PROTEIN_KINASE_ATP"/>
    <property type="match status" value="1"/>
</dbReference>
<dbReference type="SMART" id="SM00220">
    <property type="entry name" value="S_TKc"/>
    <property type="match status" value="1"/>
</dbReference>
<accession>A0A0C2Y2Z0</accession>
<keyword evidence="2 4" id="KW-0547">Nucleotide-binding</keyword>
<dbReference type="PROSITE" id="PS50011">
    <property type="entry name" value="PROTEIN_KINASE_DOM"/>
    <property type="match status" value="1"/>
</dbReference>
<dbReference type="STRING" id="686832.A0A0C2Y2Z0"/>
<sequence>MTTASLTYKVGMTIGTGAYGLVSEATEENTGRVVALKQVRAPLRVKRTLLQHEARVLQSLQGHPAIPVMYGYGRFKHFEYLAMEFLGPSIREKWPGSSASIPLKTVVVVIQQVLSALEHIHKRGFIHRDIKPENILCSPDNPARIKLIDFNLSNPISASPPNKVDPISQSRTIMGTVHWASLNSMNGVDLSPRDDLESLSYVALFLVRSDLPWRNGPRYEPMKRSIQRVRQLKAQWTGATLGVGFESEFGELLDYSRALAFNQIPDYKLWSARFADLALRLGVISGEPLDWTPGERPIASLQAGDSEVLSHNIPDEDEKDLDSDDDEDGLDQFQNSYYGNDIDCWDFIQGERSQELTMPLESRGTIDLLIPRIAEVFTGVHVYDLVGFK</sequence>
<dbReference type="GO" id="GO:0004674">
    <property type="term" value="F:protein serine/threonine kinase activity"/>
    <property type="evidence" value="ECO:0007669"/>
    <property type="project" value="UniProtKB-KW"/>
</dbReference>
<feature type="domain" description="Protein kinase" evidence="7">
    <location>
        <begin position="8"/>
        <end position="309"/>
    </location>
</feature>
<evidence type="ECO:0000256" key="4">
    <source>
        <dbReference type="PROSITE-ProRule" id="PRU10141"/>
    </source>
</evidence>
<comment type="similarity">
    <text evidence="5">Belongs to the protein kinase superfamily.</text>
</comment>
<evidence type="ECO:0000313" key="8">
    <source>
        <dbReference type="EMBL" id="KIM44188.1"/>
    </source>
</evidence>
<evidence type="ECO:0000256" key="1">
    <source>
        <dbReference type="ARBA" id="ARBA00012513"/>
    </source>
</evidence>
<dbReference type="SUPFAM" id="SSF56112">
    <property type="entry name" value="Protein kinase-like (PK-like)"/>
    <property type="match status" value="1"/>
</dbReference>
<keyword evidence="5" id="KW-0808">Transferase</keyword>
<evidence type="ECO:0000259" key="7">
    <source>
        <dbReference type="PROSITE" id="PS50011"/>
    </source>
</evidence>
<evidence type="ECO:0000313" key="9">
    <source>
        <dbReference type="Proteomes" id="UP000053424"/>
    </source>
</evidence>
<evidence type="ECO:0000256" key="5">
    <source>
        <dbReference type="RuleBase" id="RU000304"/>
    </source>
</evidence>
<evidence type="ECO:0000256" key="3">
    <source>
        <dbReference type="ARBA" id="ARBA00022840"/>
    </source>
</evidence>
<feature type="region of interest" description="Disordered" evidence="6">
    <location>
        <begin position="307"/>
        <end position="330"/>
    </location>
</feature>